<dbReference type="GO" id="GO:0043683">
    <property type="term" value="P:type IV pilus assembly"/>
    <property type="evidence" value="ECO:0007669"/>
    <property type="project" value="InterPro"/>
</dbReference>
<dbReference type="InterPro" id="IPR045584">
    <property type="entry name" value="Pilin-like"/>
</dbReference>
<feature type="transmembrane region" description="Helical" evidence="1">
    <location>
        <begin position="12"/>
        <end position="33"/>
    </location>
</feature>
<dbReference type="OrthoDB" id="5572189at2"/>
<protein>
    <submittedName>
        <fullName evidence="2">Type IV pilin</fullName>
    </submittedName>
</protein>
<reference evidence="2 3" key="1">
    <citation type="journal article" date="2015" name="BMC Genomics">
        <title>Genome mining reveals unlocked bioactive potential of marine Gram-negative bacteria.</title>
        <authorList>
            <person name="Machado H."/>
            <person name="Sonnenschein E.C."/>
            <person name="Melchiorsen J."/>
            <person name="Gram L."/>
        </authorList>
    </citation>
    <scope>NUCLEOTIDE SEQUENCE [LARGE SCALE GENOMIC DNA]</scope>
    <source>
        <strain evidence="2 3">S2471</strain>
    </source>
</reference>
<accession>A0A0F4QNB8</accession>
<dbReference type="InterPro" id="IPR031982">
    <property type="entry name" value="PilE-like"/>
</dbReference>
<dbReference type="PANTHER" id="PTHR30093">
    <property type="entry name" value="GENERAL SECRETION PATHWAY PROTEIN G"/>
    <property type="match status" value="1"/>
</dbReference>
<dbReference type="Pfam" id="PF07963">
    <property type="entry name" value="N_methyl"/>
    <property type="match status" value="1"/>
</dbReference>
<keyword evidence="1" id="KW-0812">Transmembrane</keyword>
<dbReference type="Gene3D" id="3.30.700.10">
    <property type="entry name" value="Glycoprotein, Type 4 Pilin"/>
    <property type="match status" value="1"/>
</dbReference>
<keyword evidence="3" id="KW-1185">Reference proteome</keyword>
<sequence>MLKTSNMRGFTLIELLIAIAIVAILASVALPNYGEYVRESRRLDAQHLMLQTSATLERIYSRNGGYPNDETFQGLPASEYYTFSYEARNKPQSANGDFRNMGYILRATPVLNGSQSRDVCGVLTLDHLGNQGGNLNDCW</sequence>
<organism evidence="2 3">
    <name type="scientific">Pseudoalteromonas rubra</name>
    <dbReference type="NCBI Taxonomy" id="43658"/>
    <lineage>
        <taxon>Bacteria</taxon>
        <taxon>Pseudomonadati</taxon>
        <taxon>Pseudomonadota</taxon>
        <taxon>Gammaproteobacteria</taxon>
        <taxon>Alteromonadales</taxon>
        <taxon>Pseudoalteromonadaceae</taxon>
        <taxon>Pseudoalteromonas</taxon>
    </lineage>
</organism>
<keyword evidence="1" id="KW-0472">Membrane</keyword>
<dbReference type="Pfam" id="PF16732">
    <property type="entry name" value="ComP_DUS"/>
    <property type="match status" value="1"/>
</dbReference>
<dbReference type="AlphaFoldDB" id="A0A0F4QNB8"/>
<dbReference type="Proteomes" id="UP000033452">
    <property type="component" value="Unassembled WGS sequence"/>
</dbReference>
<dbReference type="EMBL" id="JXYA01000021">
    <property type="protein sequence ID" value="KJZ09188.1"/>
    <property type="molecule type" value="Genomic_DNA"/>
</dbReference>
<proteinExistence type="predicted"/>
<dbReference type="NCBIfam" id="TIGR02532">
    <property type="entry name" value="IV_pilin_GFxxxE"/>
    <property type="match status" value="1"/>
</dbReference>
<dbReference type="PANTHER" id="PTHR30093:SF47">
    <property type="entry name" value="TYPE IV PILUS NON-CORE MINOR PILIN PILE"/>
    <property type="match status" value="1"/>
</dbReference>
<dbReference type="PATRIC" id="fig|43658.5.peg.2273"/>
<dbReference type="RefSeq" id="WP_046004967.1">
    <property type="nucleotide sequence ID" value="NZ_JXYA01000021.1"/>
</dbReference>
<comment type="caution">
    <text evidence="2">The sequence shown here is derived from an EMBL/GenBank/DDBJ whole genome shotgun (WGS) entry which is preliminary data.</text>
</comment>
<dbReference type="InterPro" id="IPR012902">
    <property type="entry name" value="N_methyl_site"/>
</dbReference>
<evidence type="ECO:0000313" key="3">
    <source>
        <dbReference type="Proteomes" id="UP000033452"/>
    </source>
</evidence>
<evidence type="ECO:0000256" key="1">
    <source>
        <dbReference type="SAM" id="Phobius"/>
    </source>
</evidence>
<dbReference type="SUPFAM" id="SSF54523">
    <property type="entry name" value="Pili subunits"/>
    <property type="match status" value="1"/>
</dbReference>
<gene>
    <name evidence="2" type="ORF">TW77_10730</name>
</gene>
<name>A0A0F4QNB8_9GAMM</name>
<dbReference type="PROSITE" id="PS00409">
    <property type="entry name" value="PROKAR_NTER_METHYL"/>
    <property type="match status" value="1"/>
</dbReference>
<keyword evidence="1" id="KW-1133">Transmembrane helix</keyword>
<evidence type="ECO:0000313" key="2">
    <source>
        <dbReference type="EMBL" id="KJZ09188.1"/>
    </source>
</evidence>